<feature type="transmembrane region" description="Helical" evidence="1">
    <location>
        <begin position="57"/>
        <end position="75"/>
    </location>
</feature>
<protein>
    <submittedName>
        <fullName evidence="2">Uncharacterized protein</fullName>
    </submittedName>
</protein>
<accession>A0A2V1DPA7</accession>
<gene>
    <name evidence="2" type="ORF">DM02DRAFT_412361</name>
</gene>
<proteinExistence type="predicted"/>
<dbReference type="Proteomes" id="UP000244855">
    <property type="component" value="Unassembled WGS sequence"/>
</dbReference>
<keyword evidence="1" id="KW-1133">Transmembrane helix</keyword>
<evidence type="ECO:0000256" key="1">
    <source>
        <dbReference type="SAM" id="Phobius"/>
    </source>
</evidence>
<dbReference type="AlphaFoldDB" id="A0A2V1DPA7"/>
<evidence type="ECO:0000313" key="2">
    <source>
        <dbReference type="EMBL" id="PVH99986.1"/>
    </source>
</evidence>
<dbReference type="EMBL" id="KZ805381">
    <property type="protein sequence ID" value="PVH99986.1"/>
    <property type="molecule type" value="Genomic_DNA"/>
</dbReference>
<evidence type="ECO:0000313" key="3">
    <source>
        <dbReference type="Proteomes" id="UP000244855"/>
    </source>
</evidence>
<name>A0A2V1DPA7_9PLEO</name>
<keyword evidence="3" id="KW-1185">Reference proteome</keyword>
<dbReference type="OrthoDB" id="1077582at2759"/>
<reference evidence="2 3" key="1">
    <citation type="journal article" date="2018" name="Sci. Rep.">
        <title>Comparative genomics provides insights into the lifestyle and reveals functional heterogeneity of dark septate endophytic fungi.</title>
        <authorList>
            <person name="Knapp D.G."/>
            <person name="Nemeth J.B."/>
            <person name="Barry K."/>
            <person name="Hainaut M."/>
            <person name="Henrissat B."/>
            <person name="Johnson J."/>
            <person name="Kuo A."/>
            <person name="Lim J.H.P."/>
            <person name="Lipzen A."/>
            <person name="Nolan M."/>
            <person name="Ohm R.A."/>
            <person name="Tamas L."/>
            <person name="Grigoriev I.V."/>
            <person name="Spatafora J.W."/>
            <person name="Nagy L.G."/>
            <person name="Kovacs G.M."/>
        </authorList>
    </citation>
    <scope>NUCLEOTIDE SEQUENCE [LARGE SCALE GENOMIC DNA]</scope>
    <source>
        <strain evidence="2 3">DSE2036</strain>
    </source>
</reference>
<keyword evidence="1" id="KW-0472">Membrane</keyword>
<dbReference type="STRING" id="97972.A0A2V1DPA7"/>
<keyword evidence="1" id="KW-0812">Transmembrane</keyword>
<sequence length="104" mass="11920">MKPVQRKIGWKWQVKVVQLETETELSESRLLLEQKIAKIEMVGLSSSFNNGVGSRHYMRGTLVNALIGLSVAVWVWNRLQFSYHFAMALAVGVGWTDKDEWPRS</sequence>
<organism evidence="2 3">
    <name type="scientific">Periconia macrospinosa</name>
    <dbReference type="NCBI Taxonomy" id="97972"/>
    <lineage>
        <taxon>Eukaryota</taxon>
        <taxon>Fungi</taxon>
        <taxon>Dikarya</taxon>
        <taxon>Ascomycota</taxon>
        <taxon>Pezizomycotina</taxon>
        <taxon>Dothideomycetes</taxon>
        <taxon>Pleosporomycetidae</taxon>
        <taxon>Pleosporales</taxon>
        <taxon>Massarineae</taxon>
        <taxon>Periconiaceae</taxon>
        <taxon>Periconia</taxon>
    </lineage>
</organism>